<keyword evidence="1" id="KW-0479">Metal-binding</keyword>
<dbReference type="Proteomes" id="UP001054837">
    <property type="component" value="Unassembled WGS sequence"/>
</dbReference>
<dbReference type="PANTHER" id="PTHR23101">
    <property type="entry name" value="RAB GDP/GTP EXCHANGE FACTOR"/>
    <property type="match status" value="1"/>
</dbReference>
<feature type="compositionally biased region" description="Low complexity" evidence="5">
    <location>
        <begin position="547"/>
        <end position="557"/>
    </location>
</feature>
<evidence type="ECO:0000256" key="1">
    <source>
        <dbReference type="ARBA" id="ARBA00022723"/>
    </source>
</evidence>
<dbReference type="GO" id="GO:0005085">
    <property type="term" value="F:guanyl-nucleotide exchange factor activity"/>
    <property type="evidence" value="ECO:0007669"/>
    <property type="project" value="InterPro"/>
</dbReference>
<reference evidence="8 9" key="1">
    <citation type="submission" date="2021-06" db="EMBL/GenBank/DDBJ databases">
        <title>Caerostris darwini draft genome.</title>
        <authorList>
            <person name="Kono N."/>
            <person name="Arakawa K."/>
        </authorList>
    </citation>
    <scope>NUCLEOTIDE SEQUENCE [LARGE SCALE GENOMIC DNA]</scope>
</reference>
<dbReference type="AlphaFoldDB" id="A0AAV4P2H2"/>
<dbReference type="GO" id="GO:0030139">
    <property type="term" value="C:endocytic vesicle"/>
    <property type="evidence" value="ECO:0007669"/>
    <property type="project" value="TreeGrafter"/>
</dbReference>
<dbReference type="InterPro" id="IPR045046">
    <property type="entry name" value="Vps9-like"/>
</dbReference>
<dbReference type="Gene3D" id="1.20.1050.80">
    <property type="entry name" value="VPS9 domain"/>
    <property type="match status" value="1"/>
</dbReference>
<feature type="domain" description="VPS9" evidence="7">
    <location>
        <begin position="216"/>
        <end position="359"/>
    </location>
</feature>
<dbReference type="InterPro" id="IPR041545">
    <property type="entry name" value="DUF5601"/>
</dbReference>
<dbReference type="GO" id="GO:0008270">
    <property type="term" value="F:zinc ion binding"/>
    <property type="evidence" value="ECO:0007669"/>
    <property type="project" value="UniProtKB-KW"/>
</dbReference>
<dbReference type="InterPro" id="IPR002653">
    <property type="entry name" value="Znf_A20"/>
</dbReference>
<keyword evidence="4" id="KW-0175">Coiled coil</keyword>
<dbReference type="Pfam" id="PF18151">
    <property type="entry name" value="DUF5601"/>
    <property type="match status" value="1"/>
</dbReference>
<feature type="compositionally biased region" description="Basic and acidic residues" evidence="5">
    <location>
        <begin position="78"/>
        <end position="91"/>
    </location>
</feature>
<protein>
    <recommendedName>
        <fullName evidence="10">Rab5 GDP/GTP exchange factor</fullName>
    </recommendedName>
</protein>
<feature type="coiled-coil region" evidence="4">
    <location>
        <begin position="398"/>
        <end position="425"/>
    </location>
</feature>
<evidence type="ECO:0000259" key="7">
    <source>
        <dbReference type="PROSITE" id="PS51205"/>
    </source>
</evidence>
<accession>A0AAV4P2H2</accession>
<evidence type="ECO:0000256" key="5">
    <source>
        <dbReference type="SAM" id="MobiDB-lite"/>
    </source>
</evidence>
<dbReference type="GO" id="GO:0003677">
    <property type="term" value="F:DNA binding"/>
    <property type="evidence" value="ECO:0007669"/>
    <property type="project" value="InterPro"/>
</dbReference>
<dbReference type="Gene3D" id="1.20.5.4770">
    <property type="match status" value="1"/>
</dbReference>
<dbReference type="PROSITE" id="PS51205">
    <property type="entry name" value="VPS9"/>
    <property type="match status" value="1"/>
</dbReference>
<evidence type="ECO:0000256" key="3">
    <source>
        <dbReference type="ARBA" id="ARBA00022833"/>
    </source>
</evidence>
<dbReference type="Pfam" id="PF01754">
    <property type="entry name" value="zf-A20"/>
    <property type="match status" value="1"/>
</dbReference>
<dbReference type="InterPro" id="IPR037191">
    <property type="entry name" value="VPS9_dom_sf"/>
</dbReference>
<organism evidence="8 9">
    <name type="scientific">Caerostris darwini</name>
    <dbReference type="NCBI Taxonomy" id="1538125"/>
    <lineage>
        <taxon>Eukaryota</taxon>
        <taxon>Metazoa</taxon>
        <taxon>Ecdysozoa</taxon>
        <taxon>Arthropoda</taxon>
        <taxon>Chelicerata</taxon>
        <taxon>Arachnida</taxon>
        <taxon>Araneae</taxon>
        <taxon>Araneomorphae</taxon>
        <taxon>Entelegynae</taxon>
        <taxon>Araneoidea</taxon>
        <taxon>Araneidae</taxon>
        <taxon>Caerostris</taxon>
    </lineage>
</organism>
<dbReference type="Pfam" id="PF02204">
    <property type="entry name" value="VPS9"/>
    <property type="match status" value="1"/>
</dbReference>
<comment type="caution">
    <text evidence="8">The sequence shown here is derived from an EMBL/GenBank/DDBJ whole genome shotgun (WGS) entry which is preliminary data.</text>
</comment>
<feature type="domain" description="A20-type" evidence="6">
    <location>
        <begin position="14"/>
        <end position="48"/>
    </location>
</feature>
<keyword evidence="9" id="KW-1185">Reference proteome</keyword>
<dbReference type="PROSITE" id="PS51036">
    <property type="entry name" value="ZF_A20"/>
    <property type="match status" value="1"/>
</dbReference>
<keyword evidence="3" id="KW-0862">Zinc</keyword>
<evidence type="ECO:0000259" key="6">
    <source>
        <dbReference type="PROSITE" id="PS51036"/>
    </source>
</evidence>
<evidence type="ECO:0000313" key="9">
    <source>
        <dbReference type="Proteomes" id="UP001054837"/>
    </source>
</evidence>
<keyword evidence="2" id="KW-0863">Zinc-finger</keyword>
<proteinExistence type="predicted"/>
<dbReference type="PANTHER" id="PTHR23101:SF122">
    <property type="entry name" value="RABAPTIN-5-ASSOCIATED EXCHANGE FACTOR FOR RAB5"/>
    <property type="match status" value="1"/>
</dbReference>
<dbReference type="Gene3D" id="1.10.246.120">
    <property type="match status" value="1"/>
</dbReference>
<dbReference type="GO" id="GO:0016192">
    <property type="term" value="P:vesicle-mediated transport"/>
    <property type="evidence" value="ECO:0007669"/>
    <property type="project" value="InterPro"/>
</dbReference>
<dbReference type="InterPro" id="IPR003123">
    <property type="entry name" value="VPS9"/>
</dbReference>
<evidence type="ECO:0000313" key="8">
    <source>
        <dbReference type="EMBL" id="GIX90765.1"/>
    </source>
</evidence>
<name>A0AAV4P2H2_9ARAC</name>
<gene>
    <name evidence="8" type="primary">RABGEF1</name>
    <name evidence="8" type="ORF">CDAR_389581</name>
</gene>
<dbReference type="SMART" id="SM00167">
    <property type="entry name" value="VPS9"/>
    <property type="match status" value="1"/>
</dbReference>
<dbReference type="SMART" id="SM00259">
    <property type="entry name" value="ZnF_A20"/>
    <property type="match status" value="1"/>
</dbReference>
<sequence length="652" mass="73484">MSNSNPNKPVATLRESDLMCKNGCGFFGNPEWHGYCSKCHREINQKMKPERPSKTSSKKVQRSYSDAHESSLSLGFSKFEEKKKQQSEKRSKTIKSIIKRGHTTKESSSQSPSKDLFLISEELLQNIDLKELVVKDVSKQIHKTLEIMTKYYEKSIEEQSEVVQEFYNFMCIRCDTHPAYQDMSTEQIDQLMDKIEEVLMGYIQKNVSHQISSENEDKDLALQKRIRSLHFITSQHLGLNITESSPDVRDLIDKAIADIIQMDSRIAPQQKIKCIVNCSESIFNIIRLCQGVTASADEFLPAMVYIVLKANPPLLQSNIKYITSFSIPARLRSGEGAYYFTNLCCAVTFIEDLTGESLNMNEDEFQRYLSGEVPSVRTDQNALACEGLRLMTQNLATLNEMQEKNNKVLNDMNNLKDDMLKFQENIQKCKPVSPLTINPTPYTVPRNTDMSLIPEVLRSRVIFAPTEDILVDIDYKTGDLDLMNKEDTECLMSTSPDQVNHPSTKDNYMSEICSIPLSAESSSSNTFSPLSNLQVLLPSKSINIGESSNPNASPDSSAIHHTSHQLPVHSYSQAVVNIQDLQYPTELIPEMKSDDSVEFGPFESCDTAENELCQLADPLLPEAGFIEENLNLPPPLQPVVIQSVNKDIGNNN</sequence>
<evidence type="ECO:0000256" key="2">
    <source>
        <dbReference type="ARBA" id="ARBA00022771"/>
    </source>
</evidence>
<dbReference type="SUPFAM" id="SSF109993">
    <property type="entry name" value="VPS9 domain"/>
    <property type="match status" value="1"/>
</dbReference>
<evidence type="ECO:0000256" key="4">
    <source>
        <dbReference type="SAM" id="Coils"/>
    </source>
</evidence>
<feature type="region of interest" description="Disordered" evidence="5">
    <location>
        <begin position="46"/>
        <end position="111"/>
    </location>
</feature>
<feature type="region of interest" description="Disordered" evidence="5">
    <location>
        <begin position="544"/>
        <end position="564"/>
    </location>
</feature>
<evidence type="ECO:0008006" key="10">
    <source>
        <dbReference type="Google" id="ProtNLM"/>
    </source>
</evidence>
<dbReference type="EMBL" id="BPLQ01002273">
    <property type="protein sequence ID" value="GIX90765.1"/>
    <property type="molecule type" value="Genomic_DNA"/>
</dbReference>
<dbReference type="SUPFAM" id="SSF57716">
    <property type="entry name" value="Glucocorticoid receptor-like (DNA-binding domain)"/>
    <property type="match status" value="1"/>
</dbReference>
<dbReference type="GO" id="GO:0031267">
    <property type="term" value="F:small GTPase binding"/>
    <property type="evidence" value="ECO:0007669"/>
    <property type="project" value="TreeGrafter"/>
</dbReference>
<dbReference type="GO" id="GO:0005829">
    <property type="term" value="C:cytosol"/>
    <property type="evidence" value="ECO:0007669"/>
    <property type="project" value="TreeGrafter"/>
</dbReference>